<reference evidence="3" key="1">
    <citation type="submission" date="2015-10" db="EMBL/GenBank/DDBJ databases">
        <authorList>
            <person name="Gilbert D.G."/>
        </authorList>
    </citation>
    <scope>NUCLEOTIDE SEQUENCE</scope>
</reference>
<feature type="region of interest" description="Disordered" evidence="1">
    <location>
        <begin position="357"/>
        <end position="393"/>
    </location>
</feature>
<organism evidence="3">
    <name type="scientific">hydrothermal vent metagenome</name>
    <dbReference type="NCBI Taxonomy" id="652676"/>
    <lineage>
        <taxon>unclassified sequences</taxon>
        <taxon>metagenomes</taxon>
        <taxon>ecological metagenomes</taxon>
    </lineage>
</organism>
<sequence>MEMLSAEDVFLLVLSATAFLGVGAWGWTKPKLWLWRWADVVYYPLAALGIVLLFLSNDINRTLLKIEANRTATEEAWRARANPQPNVELQPTPAALLSARFDWFASVRSLGEVCEGSTTPGCGAHSEHARAIKAVFGEFAIPLTEDPVALARAEDRFCRAGLAYVDRLAEDSSLSLGAFDRLKTALGQLSKGGDEAMLKAALARNIAHDRQIFDSMSDAHERAIAEPFISVQSEHAVVLLGQLSWCASRDDRTAEGLKTLDAWQAEEQNRARTRAKFARDLQAAKDNKTPTPIQQNSRKLQQQLWPYILVLALSIKFGKAISAVADDLTKAAKRLLQVGKRARHLVGISVARLRRRRETPPAVAAHCGEDTDPARSEEDRLATDQPEAPKQIG</sequence>
<evidence type="ECO:0000256" key="2">
    <source>
        <dbReference type="SAM" id="Phobius"/>
    </source>
</evidence>
<proteinExistence type="predicted"/>
<protein>
    <submittedName>
        <fullName evidence="3">Uncharacterized protein</fullName>
    </submittedName>
</protein>
<keyword evidence="2" id="KW-0472">Membrane</keyword>
<accession>A0A160THA5</accession>
<dbReference type="AlphaFoldDB" id="A0A160THA5"/>
<gene>
    <name evidence="3" type="ORF">MGWOODY_Smn1316</name>
</gene>
<name>A0A160THA5_9ZZZZ</name>
<evidence type="ECO:0000313" key="3">
    <source>
        <dbReference type="EMBL" id="CUS43661.1"/>
    </source>
</evidence>
<feature type="compositionally biased region" description="Basic and acidic residues" evidence="1">
    <location>
        <begin position="367"/>
        <end position="382"/>
    </location>
</feature>
<evidence type="ECO:0000256" key="1">
    <source>
        <dbReference type="SAM" id="MobiDB-lite"/>
    </source>
</evidence>
<keyword evidence="2" id="KW-1133">Transmembrane helix</keyword>
<feature type="transmembrane region" description="Helical" evidence="2">
    <location>
        <begin position="34"/>
        <end position="55"/>
    </location>
</feature>
<keyword evidence="2" id="KW-0812">Transmembrane</keyword>
<dbReference type="EMBL" id="CZQE01000069">
    <property type="protein sequence ID" value="CUS43661.1"/>
    <property type="molecule type" value="Genomic_DNA"/>
</dbReference>